<dbReference type="InterPro" id="IPR047721">
    <property type="entry name" value="DrmB"/>
</dbReference>
<dbReference type="Proteomes" id="UP001180754">
    <property type="component" value="Unassembled WGS sequence"/>
</dbReference>
<feature type="domain" description="MrfA-like Zn-binding" evidence="1">
    <location>
        <begin position="489"/>
        <end position="594"/>
    </location>
</feature>
<protein>
    <submittedName>
        <fullName evidence="2">DUF1998 domain-containing protein</fullName>
    </submittedName>
</protein>
<sequence length="641" mass="70464">MLRPCEGNVRAVKDIRRKVRRAQTIVPFGVGGILDIRGESFVAADTRSWAASADRVESPRLARKLGVQELRSAPVIPSGKAAFASRIGPTYVRFPKWLFCPQCRNMLLWNPGLEVRDRQPVCGRCPGKPQLAPMRFIQVCRAGHMADIDWRRWAHSRSEEHSQRQCQVHRLRFLATPESSGLEALRVVCAVCRAGRNLAGISQKNILVQTGLRCPGTHPWHPEADEADSCEEKPQAVQRGASNVYFPITHSAIDIPAPAGLSEDDASAQRVVNHSFWPLFRDDEGSPISDNVKAVIAAQCDVTENFVEAVRRRYSAEVEPVSFAADSDDDLSIAEWAAFSEPESVTNSRTFSVRRTGLGIDLEESESLRELSACISAVVVADRVREVRALEGFSRYEPSSGDGEEGEGGRVVPVNTQGRASWLPAVETYGEGIFIAVDEERVSAWEQIPSVHEWTRRIERNLGASYKADRLRGKSGPKLLPRFVMLHTLAHHFIRQLSYDSGYNAASLRERVYARSHAPGSDLPPQAGVFIYTAAGDAEGTLGGLVRQGQPPNLAQTLIRLLETAQWCSQDPLCADSTGRSLANLNRAACHACTLLPETCCEIDNSLLDRTLLIGDGDVPGFFRGVLQAALEESAEVVDLS</sequence>
<dbReference type="Pfam" id="PF09369">
    <property type="entry name" value="MZB"/>
    <property type="match status" value="1"/>
</dbReference>
<gene>
    <name evidence="2" type="ORF">RND15_38270</name>
</gene>
<keyword evidence="3" id="KW-1185">Reference proteome</keyword>
<dbReference type="NCBIfam" id="NF038324">
    <property type="entry name" value="DrmB_fam"/>
    <property type="match status" value="1"/>
</dbReference>
<dbReference type="EMBL" id="JAVRFD010000027">
    <property type="protein sequence ID" value="MDT0548501.1"/>
    <property type="molecule type" value="Genomic_DNA"/>
</dbReference>
<organism evidence="2 3">
    <name type="scientific">Streptomyces lonegramiae</name>
    <dbReference type="NCBI Taxonomy" id="3075524"/>
    <lineage>
        <taxon>Bacteria</taxon>
        <taxon>Bacillati</taxon>
        <taxon>Actinomycetota</taxon>
        <taxon>Actinomycetes</taxon>
        <taxon>Kitasatosporales</taxon>
        <taxon>Streptomycetaceae</taxon>
        <taxon>Streptomyces</taxon>
    </lineage>
</organism>
<dbReference type="InterPro" id="IPR018973">
    <property type="entry name" value="MZB"/>
</dbReference>
<proteinExistence type="predicted"/>
<name>A0ABU2XSG8_9ACTN</name>
<evidence type="ECO:0000259" key="1">
    <source>
        <dbReference type="Pfam" id="PF09369"/>
    </source>
</evidence>
<accession>A0ABU2XSG8</accession>
<reference evidence="2" key="1">
    <citation type="submission" date="2024-05" db="EMBL/GenBank/DDBJ databases">
        <title>30 novel species of actinomycetes from the DSMZ collection.</title>
        <authorList>
            <person name="Nouioui I."/>
        </authorList>
    </citation>
    <scope>NUCLEOTIDE SEQUENCE</scope>
    <source>
        <strain evidence="2">DSM 41529</strain>
    </source>
</reference>
<comment type="caution">
    <text evidence="2">The sequence shown here is derived from an EMBL/GenBank/DDBJ whole genome shotgun (WGS) entry which is preliminary data.</text>
</comment>
<evidence type="ECO:0000313" key="2">
    <source>
        <dbReference type="EMBL" id="MDT0548501.1"/>
    </source>
</evidence>
<dbReference type="RefSeq" id="WP_311729071.1">
    <property type="nucleotide sequence ID" value="NZ_JAVRFD010000027.1"/>
</dbReference>
<evidence type="ECO:0000313" key="3">
    <source>
        <dbReference type="Proteomes" id="UP001180754"/>
    </source>
</evidence>